<evidence type="ECO:0000313" key="1">
    <source>
        <dbReference type="EMBL" id="CAH2043648.1"/>
    </source>
</evidence>
<accession>A0ABN8I1I2</accession>
<keyword evidence="2" id="KW-1185">Reference proteome</keyword>
<protein>
    <submittedName>
        <fullName evidence="1">Uncharacterized protein</fullName>
    </submittedName>
</protein>
<feature type="non-terminal residue" evidence="1">
    <location>
        <position position="1"/>
    </location>
</feature>
<evidence type="ECO:0000313" key="2">
    <source>
        <dbReference type="Proteomes" id="UP000837857"/>
    </source>
</evidence>
<dbReference type="EMBL" id="OW152827">
    <property type="protein sequence ID" value="CAH2043648.1"/>
    <property type="molecule type" value="Genomic_DNA"/>
</dbReference>
<proteinExistence type="predicted"/>
<reference evidence="1" key="1">
    <citation type="submission" date="2022-03" db="EMBL/GenBank/DDBJ databases">
        <authorList>
            <person name="Martin H S."/>
        </authorList>
    </citation>
    <scope>NUCLEOTIDE SEQUENCE</scope>
</reference>
<gene>
    <name evidence="1" type="ORF">IPOD504_LOCUS4388</name>
</gene>
<name>A0ABN8I1I2_9NEOP</name>
<organism evidence="1 2">
    <name type="scientific">Iphiclides podalirius</name>
    <name type="common">scarce swallowtail</name>
    <dbReference type="NCBI Taxonomy" id="110791"/>
    <lineage>
        <taxon>Eukaryota</taxon>
        <taxon>Metazoa</taxon>
        <taxon>Ecdysozoa</taxon>
        <taxon>Arthropoda</taxon>
        <taxon>Hexapoda</taxon>
        <taxon>Insecta</taxon>
        <taxon>Pterygota</taxon>
        <taxon>Neoptera</taxon>
        <taxon>Endopterygota</taxon>
        <taxon>Lepidoptera</taxon>
        <taxon>Glossata</taxon>
        <taxon>Ditrysia</taxon>
        <taxon>Papilionoidea</taxon>
        <taxon>Papilionidae</taxon>
        <taxon>Papilioninae</taxon>
        <taxon>Iphiclides</taxon>
    </lineage>
</organism>
<dbReference type="Proteomes" id="UP000837857">
    <property type="component" value="Chromosome 15"/>
</dbReference>
<sequence length="250" mass="28540">MFESDDFDQVLSQLDLPDESCNKTSTTKATTNFISPHHCKRKIIKSHFDSHCKRKFPGPAGLLSGSFEEYKDEDVGRIEFLSQEIFFSQNPLQKGIFESPLWKKLLQDLNIWNLTPVDSIKTVKQLALNGNLKCRKAQTITAFVESVDRSALDPLVTLRDLTGNIKCTLHRDAWSHFSSYIIPECCALILFQDEENSSPDGYEKFSNEDYTVFKMERGNSDLYAPTDGEATKSSNDFFEDLDNVFCDEIF</sequence>